<protein>
    <recommendedName>
        <fullName evidence="2">C2 domain-containing protein</fullName>
    </recommendedName>
</protein>
<dbReference type="InterPro" id="IPR035892">
    <property type="entry name" value="C2_domain_sf"/>
</dbReference>
<dbReference type="AlphaFoldDB" id="A0A9P6HPU4"/>
<comment type="caution">
    <text evidence="3">The sequence shown here is derived from an EMBL/GenBank/DDBJ whole genome shotgun (WGS) entry which is preliminary data.</text>
</comment>
<dbReference type="PANTHER" id="PTHR47800">
    <property type="entry name" value="C2 DOMAIN-CONTAINING PROTEIN"/>
    <property type="match status" value="1"/>
</dbReference>
<dbReference type="PANTHER" id="PTHR47800:SF5">
    <property type="entry name" value="FER-1-LIKE PROTEIN 6"/>
    <property type="match status" value="1"/>
</dbReference>
<gene>
    <name evidence="3" type="ORF">BJ322DRAFT_998154</name>
</gene>
<sequence>MSRYTVEITFHRAQHVPVGDLLNRSSDPYIYATLHPQRPRQGRPDDSFRRCVLDYRTCTVRSNLEPTFECRWIVGGVTESGFVLKLRLRDEDPGQLFHDDRLGQGVLVIPASGEKLEEGWELREQDCKIEKRKGAFRSLVSTHVARLVSRGGVGHHTRVWVSVRVLGKSKVLEGDYNRIHTVGPHTFVRHFSPMIGFALLTSKPNDAPASEKRAKRLTTTSFVANRLQLTGPVPAALRHRYVGYKPFIEWMFTKSGIKGRILHRALHDQYATIYGYGADTEWGVVEPSDDQDVGRAFAEQFLQMTSFGTRGRLFTYVITLGGEMRFTETGEELAIDLLSKHSMHADGAKEIAYSGEFFVRLMEEYSEAEERDALADDPQDKDPRHYELVIDNDSGTYRPQRELLPVLEKFLASEDNFGGLGRVVTMDGFDETMEKWKEERKETKKKARGKGKKDQSLKMVQVGSNSSMSSLMSSVQNRD</sequence>
<accession>A0A9P6HPU4</accession>
<dbReference type="Gene3D" id="2.60.40.150">
    <property type="entry name" value="C2 domain"/>
    <property type="match status" value="1"/>
</dbReference>
<evidence type="ECO:0000313" key="4">
    <source>
        <dbReference type="Proteomes" id="UP000736335"/>
    </source>
</evidence>
<dbReference type="PROSITE" id="PS50004">
    <property type="entry name" value="C2"/>
    <property type="match status" value="1"/>
</dbReference>
<evidence type="ECO:0000313" key="3">
    <source>
        <dbReference type="EMBL" id="KAF9792508.1"/>
    </source>
</evidence>
<dbReference type="GO" id="GO:0010628">
    <property type="term" value="P:positive regulation of gene expression"/>
    <property type="evidence" value="ECO:0007669"/>
    <property type="project" value="TreeGrafter"/>
</dbReference>
<organism evidence="3 4">
    <name type="scientific">Thelephora terrestris</name>
    <dbReference type="NCBI Taxonomy" id="56493"/>
    <lineage>
        <taxon>Eukaryota</taxon>
        <taxon>Fungi</taxon>
        <taxon>Dikarya</taxon>
        <taxon>Basidiomycota</taxon>
        <taxon>Agaricomycotina</taxon>
        <taxon>Agaricomycetes</taxon>
        <taxon>Thelephorales</taxon>
        <taxon>Thelephoraceae</taxon>
        <taxon>Thelephora</taxon>
    </lineage>
</organism>
<dbReference type="OrthoDB" id="73919at2759"/>
<evidence type="ECO:0000256" key="1">
    <source>
        <dbReference type="SAM" id="MobiDB-lite"/>
    </source>
</evidence>
<dbReference type="Proteomes" id="UP000736335">
    <property type="component" value="Unassembled WGS sequence"/>
</dbReference>
<feature type="domain" description="C2" evidence="2">
    <location>
        <begin position="1"/>
        <end position="124"/>
    </location>
</feature>
<reference evidence="3" key="2">
    <citation type="submission" date="2020-11" db="EMBL/GenBank/DDBJ databases">
        <authorList>
            <consortium name="DOE Joint Genome Institute"/>
            <person name="Kuo A."/>
            <person name="Miyauchi S."/>
            <person name="Kiss E."/>
            <person name="Drula E."/>
            <person name="Kohler A."/>
            <person name="Sanchez-Garcia M."/>
            <person name="Andreopoulos B."/>
            <person name="Barry K.W."/>
            <person name="Bonito G."/>
            <person name="Buee M."/>
            <person name="Carver A."/>
            <person name="Chen C."/>
            <person name="Cichocki N."/>
            <person name="Clum A."/>
            <person name="Culley D."/>
            <person name="Crous P.W."/>
            <person name="Fauchery L."/>
            <person name="Girlanda M."/>
            <person name="Hayes R."/>
            <person name="Keri Z."/>
            <person name="Labutti K."/>
            <person name="Lipzen A."/>
            <person name="Lombard V."/>
            <person name="Magnuson J."/>
            <person name="Maillard F."/>
            <person name="Morin E."/>
            <person name="Murat C."/>
            <person name="Nolan M."/>
            <person name="Ohm R."/>
            <person name="Pangilinan J."/>
            <person name="Pereira M."/>
            <person name="Perotto S."/>
            <person name="Peter M."/>
            <person name="Riley R."/>
            <person name="Sitrit Y."/>
            <person name="Stielow B."/>
            <person name="Szollosi G."/>
            <person name="Zifcakova L."/>
            <person name="Stursova M."/>
            <person name="Spatafora J.W."/>
            <person name="Tedersoo L."/>
            <person name="Vaario L.-M."/>
            <person name="Yamada A."/>
            <person name="Yan M."/>
            <person name="Wang P."/>
            <person name="Xu J."/>
            <person name="Bruns T."/>
            <person name="Baldrian P."/>
            <person name="Vilgalys R."/>
            <person name="Henrissat B."/>
            <person name="Grigoriev I.V."/>
            <person name="Hibbett D."/>
            <person name="Nagy L.G."/>
            <person name="Martin F.M."/>
        </authorList>
    </citation>
    <scope>NUCLEOTIDE SEQUENCE</scope>
    <source>
        <strain evidence="3">UH-Tt-Lm1</strain>
    </source>
</reference>
<feature type="compositionally biased region" description="Low complexity" evidence="1">
    <location>
        <begin position="464"/>
        <end position="479"/>
    </location>
</feature>
<keyword evidence="4" id="KW-1185">Reference proteome</keyword>
<proteinExistence type="predicted"/>
<reference evidence="3" key="1">
    <citation type="journal article" date="2020" name="Nat. Commun.">
        <title>Large-scale genome sequencing of mycorrhizal fungi provides insights into the early evolution of symbiotic traits.</title>
        <authorList>
            <person name="Miyauchi S."/>
            <person name="Kiss E."/>
            <person name="Kuo A."/>
            <person name="Drula E."/>
            <person name="Kohler A."/>
            <person name="Sanchez-Garcia M."/>
            <person name="Morin E."/>
            <person name="Andreopoulos B."/>
            <person name="Barry K.W."/>
            <person name="Bonito G."/>
            <person name="Buee M."/>
            <person name="Carver A."/>
            <person name="Chen C."/>
            <person name="Cichocki N."/>
            <person name="Clum A."/>
            <person name="Culley D."/>
            <person name="Crous P.W."/>
            <person name="Fauchery L."/>
            <person name="Girlanda M."/>
            <person name="Hayes R.D."/>
            <person name="Keri Z."/>
            <person name="LaButti K."/>
            <person name="Lipzen A."/>
            <person name="Lombard V."/>
            <person name="Magnuson J."/>
            <person name="Maillard F."/>
            <person name="Murat C."/>
            <person name="Nolan M."/>
            <person name="Ohm R.A."/>
            <person name="Pangilinan J."/>
            <person name="Pereira M.F."/>
            <person name="Perotto S."/>
            <person name="Peter M."/>
            <person name="Pfister S."/>
            <person name="Riley R."/>
            <person name="Sitrit Y."/>
            <person name="Stielow J.B."/>
            <person name="Szollosi G."/>
            <person name="Zifcakova L."/>
            <person name="Stursova M."/>
            <person name="Spatafora J.W."/>
            <person name="Tedersoo L."/>
            <person name="Vaario L.M."/>
            <person name="Yamada A."/>
            <person name="Yan M."/>
            <person name="Wang P."/>
            <person name="Xu J."/>
            <person name="Bruns T."/>
            <person name="Baldrian P."/>
            <person name="Vilgalys R."/>
            <person name="Dunand C."/>
            <person name="Henrissat B."/>
            <person name="Grigoriev I.V."/>
            <person name="Hibbett D."/>
            <person name="Nagy L.G."/>
            <person name="Martin F.M."/>
        </authorList>
    </citation>
    <scope>NUCLEOTIDE SEQUENCE</scope>
    <source>
        <strain evidence="3">UH-Tt-Lm1</strain>
    </source>
</reference>
<dbReference type="EMBL" id="WIUZ02000001">
    <property type="protein sequence ID" value="KAF9792508.1"/>
    <property type="molecule type" value="Genomic_DNA"/>
</dbReference>
<feature type="region of interest" description="Disordered" evidence="1">
    <location>
        <begin position="435"/>
        <end position="479"/>
    </location>
</feature>
<dbReference type="SUPFAM" id="SSF49562">
    <property type="entry name" value="C2 domain (Calcium/lipid-binding domain, CaLB)"/>
    <property type="match status" value="1"/>
</dbReference>
<evidence type="ECO:0000259" key="2">
    <source>
        <dbReference type="PROSITE" id="PS50004"/>
    </source>
</evidence>
<name>A0A9P6HPU4_9AGAM</name>
<dbReference type="InterPro" id="IPR000008">
    <property type="entry name" value="C2_dom"/>
</dbReference>